<dbReference type="NCBIfam" id="TIGR00299">
    <property type="entry name" value="nickel pincer cofactor biosynthesis protein LarC"/>
    <property type="match status" value="1"/>
</dbReference>
<organism evidence="3 4">
    <name type="scientific">Candidatus Magnetobacterium casense</name>
    <dbReference type="NCBI Taxonomy" id="1455061"/>
    <lineage>
        <taxon>Bacteria</taxon>
        <taxon>Pseudomonadati</taxon>
        <taxon>Nitrospirota</taxon>
        <taxon>Thermodesulfovibrionia</taxon>
        <taxon>Thermodesulfovibrionales</taxon>
        <taxon>Candidatus Magnetobacteriaceae</taxon>
        <taxon>Candidatus Magnetobacterium</taxon>
    </lineage>
</organism>
<dbReference type="Pfam" id="PF01969">
    <property type="entry name" value="Ni_insertion"/>
    <property type="match status" value="1"/>
</dbReference>
<sequence>MDIVYIECASGASGDMLVGAMIDLGVPIDYLRDNLSFLPIGRDCISCKGVLRGGLKGTKFDVCIEDNHNSATKWSDVERIINASTLKDGIKERGLRIFKGLFAAEASVHGTCYDQTHLHELGAIDCLVDILGYLLAVDYLGIERQFVSPVNVGSGIVKTQHGILPVPAPATAELLKGMPLYATNINAELTTPTGAAIIKHECSAVAHMPQMTVSAIGCGAGQRDFHNTPNVLRVFRGEAPDTVQPEIAVPKIIVIETNIDDMSPQLYEPLMTRLFEAGALDVFLTPIIMKKGRPAIKLTIITPVDIREALTGIVFAETTTIGLRYYGVERQTLERQTTTVATPYGDVRVKTALHEGRVTNVAPEFEDCRALADRHNVAVKDVYAAALQQVNGIGERQVH</sequence>
<dbReference type="HAMAP" id="MF_01074">
    <property type="entry name" value="LarC"/>
    <property type="match status" value="1"/>
</dbReference>
<accession>A0ABS6S3J8</accession>
<keyword evidence="2" id="KW-0456">Lyase</keyword>
<evidence type="ECO:0000313" key="4">
    <source>
        <dbReference type="Proteomes" id="UP001196980"/>
    </source>
</evidence>
<name>A0ABS6S3J8_9BACT</name>
<proteinExistence type="inferred from homology"/>
<protein>
    <recommendedName>
        <fullName evidence="2">Putative nickel insertion protein</fullName>
    </recommendedName>
</protein>
<evidence type="ECO:0000256" key="1">
    <source>
        <dbReference type="ARBA" id="ARBA00022596"/>
    </source>
</evidence>
<evidence type="ECO:0000313" key="3">
    <source>
        <dbReference type="EMBL" id="MBV6343427.1"/>
    </source>
</evidence>
<keyword evidence="4" id="KW-1185">Reference proteome</keyword>
<comment type="similarity">
    <text evidence="2">Belongs to the LarC family.</text>
</comment>
<dbReference type="EMBL" id="JABXWD010000585">
    <property type="protein sequence ID" value="MBV6343427.1"/>
    <property type="molecule type" value="Genomic_DNA"/>
</dbReference>
<dbReference type="RefSeq" id="WP_218254043.1">
    <property type="nucleotide sequence ID" value="NZ_JABXWD010000585.1"/>
</dbReference>
<reference evidence="3 4" key="1">
    <citation type="journal article" date="2020" name="J Geophys Res Biogeosci">
        <title>Magnetotaxis as an Adaptation to Enable Bacterial Shuttling of Microbial Sulfur and Sulfur Cycling Across Aquatic Oxic#Anoxic Interfaces.</title>
        <authorList>
            <person name="Li J."/>
            <person name="Liu P."/>
            <person name="Wang J."/>
            <person name="Roberts A.P."/>
            <person name="Pan Y."/>
        </authorList>
    </citation>
    <scope>NUCLEOTIDE SEQUENCE [LARGE SCALE GENOMIC DNA]</scope>
    <source>
        <strain evidence="3 4">MYR-1_YQ</strain>
    </source>
</reference>
<gene>
    <name evidence="3" type="primary">larC</name>
    <name evidence="3" type="ORF">HWQ67_17790</name>
</gene>
<comment type="caution">
    <text evidence="3">The sequence shown here is derived from an EMBL/GenBank/DDBJ whole genome shotgun (WGS) entry which is preliminary data.</text>
</comment>
<keyword evidence="1 2" id="KW-0533">Nickel</keyword>
<evidence type="ECO:0000256" key="2">
    <source>
        <dbReference type="HAMAP-Rule" id="MF_01074"/>
    </source>
</evidence>
<dbReference type="InterPro" id="IPR002822">
    <property type="entry name" value="Ni_insertion"/>
</dbReference>
<dbReference type="PANTHER" id="PTHR36566:SF1">
    <property type="entry name" value="PYRIDINIUM-3,5-BISTHIOCARBOXYLIC ACID MONONUCLEOTIDE NICKEL INSERTION PROTEIN"/>
    <property type="match status" value="1"/>
</dbReference>
<dbReference type="PANTHER" id="PTHR36566">
    <property type="entry name" value="NICKEL INSERTION PROTEIN-RELATED"/>
    <property type="match status" value="1"/>
</dbReference>
<dbReference type="Proteomes" id="UP001196980">
    <property type="component" value="Unassembled WGS sequence"/>
</dbReference>